<dbReference type="CDD" id="cd03404">
    <property type="entry name" value="SPFH_HflK"/>
    <property type="match status" value="1"/>
</dbReference>
<keyword evidence="8" id="KW-0645">Protease</keyword>
<protein>
    <recommendedName>
        <fullName evidence="6">Protein HflK</fullName>
    </recommendedName>
</protein>
<proteinExistence type="inferred from homology"/>
<evidence type="ECO:0000259" key="7">
    <source>
        <dbReference type="SMART" id="SM00244"/>
    </source>
</evidence>
<dbReference type="SMART" id="SM00244">
    <property type="entry name" value="PHB"/>
    <property type="match status" value="1"/>
</dbReference>
<evidence type="ECO:0000256" key="4">
    <source>
        <dbReference type="ARBA" id="ARBA00022989"/>
    </source>
</evidence>
<dbReference type="PANTHER" id="PTHR43327">
    <property type="entry name" value="STOMATIN-LIKE PROTEIN 2, MITOCHONDRIAL"/>
    <property type="match status" value="1"/>
</dbReference>
<keyword evidence="4" id="KW-1133">Transmembrane helix</keyword>
<dbReference type="GO" id="GO:0008233">
    <property type="term" value="F:peptidase activity"/>
    <property type="evidence" value="ECO:0007669"/>
    <property type="project" value="UniProtKB-KW"/>
</dbReference>
<dbReference type="InterPro" id="IPR050710">
    <property type="entry name" value="Band7/mec-2_domain"/>
</dbReference>
<dbReference type="PANTHER" id="PTHR43327:SF2">
    <property type="entry name" value="MODULATOR OF FTSH PROTEASE HFLK"/>
    <property type="match status" value="1"/>
</dbReference>
<keyword evidence="8" id="KW-0378">Hydrolase</keyword>
<comment type="function">
    <text evidence="6">HflC and HflK could encode or regulate a protease.</text>
</comment>
<gene>
    <name evidence="8" type="primary">hflK</name>
    <name evidence="8" type="ORF">FRC96_10295</name>
</gene>
<dbReference type="Proteomes" id="UP000321046">
    <property type="component" value="Unassembled WGS sequence"/>
</dbReference>
<name>A0A5C6X988_9DELT</name>
<feature type="domain" description="Band 7" evidence="7">
    <location>
        <begin position="32"/>
        <end position="213"/>
    </location>
</feature>
<evidence type="ECO:0000313" key="8">
    <source>
        <dbReference type="EMBL" id="TXD36264.1"/>
    </source>
</evidence>
<evidence type="ECO:0000313" key="9">
    <source>
        <dbReference type="Proteomes" id="UP000321046"/>
    </source>
</evidence>
<dbReference type="InterPro" id="IPR010201">
    <property type="entry name" value="HflK"/>
</dbReference>
<dbReference type="GO" id="GO:0016020">
    <property type="term" value="C:membrane"/>
    <property type="evidence" value="ECO:0007669"/>
    <property type="project" value="UniProtKB-SubCell"/>
</dbReference>
<dbReference type="GO" id="GO:0006508">
    <property type="term" value="P:proteolysis"/>
    <property type="evidence" value="ECO:0007669"/>
    <property type="project" value="UniProtKB-KW"/>
</dbReference>
<dbReference type="SUPFAM" id="SSF117892">
    <property type="entry name" value="Band 7/SPFH domain"/>
    <property type="match status" value="1"/>
</dbReference>
<sequence length="333" mass="37238">MAIDIDKVRAMSRSKMPGVIALGIFVMVLVGSSMFQVDANSVGVVLRLGKLSRSVGPGLHFKAPLGIEKVYKVPVEEQRKEEFGFRTASVGDTTRYSTEGYEHESLMLTGDLNVVEVEWTVQYRISDPYLYLFRVRDVEHTLRYMSQALMREFVGDRTVNEVLTAGRTELATSVQARLQELCNHYEMGITVGQVILQDVTPPDPVKPSFNQVNQAQQEMERMINEARRDYNAVIPRAEGRAEQQIQQAEGYLIDRTNRARGEVARFASLYEEYAKAPEITRQRIYLETLGEVLPKIKNKVILDSEATNMMPVMQLGAGGTVGVAPLSSAGGQK</sequence>
<evidence type="ECO:0000256" key="5">
    <source>
        <dbReference type="ARBA" id="ARBA00023136"/>
    </source>
</evidence>
<dbReference type="NCBIfam" id="TIGR01933">
    <property type="entry name" value="hflK"/>
    <property type="match status" value="1"/>
</dbReference>
<comment type="subunit">
    <text evidence="6">HflC and HflK may interact to form a multimeric complex.</text>
</comment>
<comment type="subcellular location">
    <subcellularLocation>
        <location evidence="1 6">Membrane</location>
    </subcellularLocation>
</comment>
<reference evidence="8 9" key="1">
    <citation type="submission" date="2019-08" db="EMBL/GenBank/DDBJ databases">
        <title>Bradymonadales sp. TMQ2.</title>
        <authorList>
            <person name="Liang Q."/>
        </authorList>
    </citation>
    <scope>NUCLEOTIDE SEQUENCE [LARGE SCALE GENOMIC DNA]</scope>
    <source>
        <strain evidence="8 9">TMQ2</strain>
    </source>
</reference>
<dbReference type="AlphaFoldDB" id="A0A5C6X988"/>
<evidence type="ECO:0000256" key="6">
    <source>
        <dbReference type="RuleBase" id="RU364113"/>
    </source>
</evidence>
<dbReference type="InterPro" id="IPR001107">
    <property type="entry name" value="Band_7"/>
</dbReference>
<dbReference type="RefSeq" id="WP_146974412.1">
    <property type="nucleotide sequence ID" value="NZ_VOSL01000045.1"/>
</dbReference>
<dbReference type="InterPro" id="IPR036013">
    <property type="entry name" value="Band_7/SPFH_dom_sf"/>
</dbReference>
<evidence type="ECO:0000256" key="1">
    <source>
        <dbReference type="ARBA" id="ARBA00004370"/>
    </source>
</evidence>
<comment type="similarity">
    <text evidence="2 6">Belongs to the band 7/mec-2 family. HflK subfamily.</text>
</comment>
<dbReference type="Pfam" id="PF01145">
    <property type="entry name" value="Band_7"/>
    <property type="match status" value="1"/>
</dbReference>
<dbReference type="EMBL" id="VOSL01000045">
    <property type="protein sequence ID" value="TXD36264.1"/>
    <property type="molecule type" value="Genomic_DNA"/>
</dbReference>
<evidence type="ECO:0000256" key="2">
    <source>
        <dbReference type="ARBA" id="ARBA00006971"/>
    </source>
</evidence>
<keyword evidence="5" id="KW-0472">Membrane</keyword>
<keyword evidence="3" id="KW-0812">Transmembrane</keyword>
<organism evidence="8 9">
    <name type="scientific">Lujinxingia vulgaris</name>
    <dbReference type="NCBI Taxonomy" id="2600176"/>
    <lineage>
        <taxon>Bacteria</taxon>
        <taxon>Deltaproteobacteria</taxon>
        <taxon>Bradymonadales</taxon>
        <taxon>Lujinxingiaceae</taxon>
        <taxon>Lujinxingia</taxon>
    </lineage>
</organism>
<evidence type="ECO:0000256" key="3">
    <source>
        <dbReference type="ARBA" id="ARBA00022692"/>
    </source>
</evidence>
<dbReference type="OrthoDB" id="9779595at2"/>
<dbReference type="Gene3D" id="3.30.479.30">
    <property type="entry name" value="Band 7 domain"/>
    <property type="match status" value="1"/>
</dbReference>
<accession>A0A5C6X988</accession>
<comment type="caution">
    <text evidence="8">The sequence shown here is derived from an EMBL/GenBank/DDBJ whole genome shotgun (WGS) entry which is preliminary data.</text>
</comment>